<evidence type="ECO:0000313" key="8">
    <source>
        <dbReference type="Proteomes" id="UP001205890"/>
    </source>
</evidence>
<dbReference type="Pfam" id="PF00294">
    <property type="entry name" value="PfkB"/>
    <property type="match status" value="1"/>
</dbReference>
<evidence type="ECO:0000256" key="3">
    <source>
        <dbReference type="ARBA" id="ARBA00022741"/>
    </source>
</evidence>
<keyword evidence="2" id="KW-0808">Transferase</keyword>
<keyword evidence="3" id="KW-0547">Nucleotide-binding</keyword>
<organism evidence="7 8">
    <name type="scientific">Alsobacter ponti</name>
    <dbReference type="NCBI Taxonomy" id="2962936"/>
    <lineage>
        <taxon>Bacteria</taxon>
        <taxon>Pseudomonadati</taxon>
        <taxon>Pseudomonadota</taxon>
        <taxon>Alphaproteobacteria</taxon>
        <taxon>Hyphomicrobiales</taxon>
        <taxon>Alsobacteraceae</taxon>
        <taxon>Alsobacter</taxon>
    </lineage>
</organism>
<proteinExistence type="inferred from homology"/>
<evidence type="ECO:0000256" key="2">
    <source>
        <dbReference type="ARBA" id="ARBA00022679"/>
    </source>
</evidence>
<gene>
    <name evidence="7" type="ORF">NK718_07745</name>
</gene>
<dbReference type="InterPro" id="IPR029056">
    <property type="entry name" value="Ribokinase-like"/>
</dbReference>
<evidence type="ECO:0000256" key="4">
    <source>
        <dbReference type="ARBA" id="ARBA00022777"/>
    </source>
</evidence>
<dbReference type="Gene3D" id="3.40.1190.20">
    <property type="match status" value="1"/>
</dbReference>
<name>A0ABT1LCD5_9HYPH</name>
<keyword evidence="8" id="KW-1185">Reference proteome</keyword>
<dbReference type="SUPFAM" id="SSF53613">
    <property type="entry name" value="Ribokinase-like"/>
    <property type="match status" value="1"/>
</dbReference>
<comment type="similarity">
    <text evidence="1">Belongs to the carbohydrate kinase PfkB family.</text>
</comment>
<dbReference type="InterPro" id="IPR002173">
    <property type="entry name" value="Carboh/pur_kinase_PfkB_CS"/>
</dbReference>
<reference evidence="7 8" key="1">
    <citation type="submission" date="2022-07" db="EMBL/GenBank/DDBJ databases">
        <authorList>
            <person name="Li W.-J."/>
            <person name="Deng Q.-Q."/>
        </authorList>
    </citation>
    <scope>NUCLEOTIDE SEQUENCE [LARGE SCALE GENOMIC DNA]</scope>
    <source>
        <strain evidence="7 8">SYSU M60028</strain>
    </source>
</reference>
<protein>
    <submittedName>
        <fullName evidence="7">Carbohydrate kinase</fullName>
    </submittedName>
</protein>
<dbReference type="InterPro" id="IPR050306">
    <property type="entry name" value="PfkB_Carbo_kinase"/>
</dbReference>
<dbReference type="GO" id="GO:0016301">
    <property type="term" value="F:kinase activity"/>
    <property type="evidence" value="ECO:0007669"/>
    <property type="project" value="UniProtKB-KW"/>
</dbReference>
<comment type="caution">
    <text evidence="7">The sequence shown here is derived from an EMBL/GenBank/DDBJ whole genome shotgun (WGS) entry which is preliminary data.</text>
</comment>
<dbReference type="EMBL" id="JANCLU010000006">
    <property type="protein sequence ID" value="MCP8938405.1"/>
    <property type="molecule type" value="Genomic_DNA"/>
</dbReference>
<evidence type="ECO:0000259" key="6">
    <source>
        <dbReference type="Pfam" id="PF00294"/>
    </source>
</evidence>
<sequence length="315" mass="33075">MILVCGEALFDVFVAAEGGTRIPAEMVVGGSPLNVAVGLARLGATSSYFSGLSTDRFGEILRATLANEGVDLSHVRAKDNLTTLSIVARGDDGQPRYTFYGADAADRMVTPEDLPRKLADDVRAITMGSYTLVVKPVADALAAFAEREGARRVISLDPNLRPTVIGDVSRWPAQFDRFARHATIVKASDEDIEIAFGGALSIAEAAARWHGLGAQLVVVTRGRDGALGFPAGGDTVEVPGRRVAVVDTVGAGDTFHAAMLAELDRRGRLTRDGVATLDSEALGEVLRYAVTASSITCTRRGADLPRAAEVAAALA</sequence>
<evidence type="ECO:0000313" key="7">
    <source>
        <dbReference type="EMBL" id="MCP8938405.1"/>
    </source>
</evidence>
<dbReference type="PANTHER" id="PTHR43085">
    <property type="entry name" value="HEXOKINASE FAMILY MEMBER"/>
    <property type="match status" value="1"/>
</dbReference>
<dbReference type="InterPro" id="IPR011611">
    <property type="entry name" value="PfkB_dom"/>
</dbReference>
<evidence type="ECO:0000256" key="5">
    <source>
        <dbReference type="ARBA" id="ARBA00022840"/>
    </source>
</evidence>
<keyword evidence="4 7" id="KW-0418">Kinase</keyword>
<dbReference type="PROSITE" id="PS00584">
    <property type="entry name" value="PFKB_KINASES_2"/>
    <property type="match status" value="1"/>
</dbReference>
<dbReference type="CDD" id="cd01167">
    <property type="entry name" value="bac_FRK"/>
    <property type="match status" value="1"/>
</dbReference>
<keyword evidence="5" id="KW-0067">ATP-binding</keyword>
<dbReference type="Proteomes" id="UP001205890">
    <property type="component" value="Unassembled WGS sequence"/>
</dbReference>
<dbReference type="PANTHER" id="PTHR43085:SF1">
    <property type="entry name" value="PSEUDOURIDINE KINASE-RELATED"/>
    <property type="match status" value="1"/>
</dbReference>
<dbReference type="RefSeq" id="WP_254740307.1">
    <property type="nucleotide sequence ID" value="NZ_JANCLU010000006.1"/>
</dbReference>
<evidence type="ECO:0000256" key="1">
    <source>
        <dbReference type="ARBA" id="ARBA00010688"/>
    </source>
</evidence>
<accession>A0ABT1LCD5</accession>
<feature type="domain" description="Carbohydrate kinase PfkB" evidence="6">
    <location>
        <begin position="24"/>
        <end position="304"/>
    </location>
</feature>